<gene>
    <name evidence="2" type="ORF">Agub_g8380</name>
</gene>
<comment type="caution">
    <text evidence="2">The sequence shown here is derived from an EMBL/GenBank/DDBJ whole genome shotgun (WGS) entry which is preliminary data.</text>
</comment>
<name>A0AAD3DRK2_9CHLO</name>
<evidence type="ECO:0000313" key="3">
    <source>
        <dbReference type="Proteomes" id="UP001054857"/>
    </source>
</evidence>
<evidence type="ECO:0000256" key="1">
    <source>
        <dbReference type="SAM" id="MobiDB-lite"/>
    </source>
</evidence>
<dbReference type="AlphaFoldDB" id="A0AAD3DRK2"/>
<sequence length="408" mass="43633">QRAWDTARAPARLKALVEIWSSTNRWLTASTSGAPMRHRHQQEILDLVDEHLTNLLSYLFGRSAVRPPPLRVILSTPTGSGKTFTAVMLQLQVLKGYRAAAAAEGGGGSAGGGSAGGSSAGGRGGGAKGKGAAAAATEEEKAAEQRQGHPEAILVYSVPTKQVLKRVGQECEAHGVIYWTAASDGELFQVRRPYSIRTKRGDKGSVGAGSMRSQLEECALRGSRNDDLGGGKPDVIIADIFATAELVRAAREAPPGSFYHSHFLVLYLDEPNMGLHLNEEVRKAVRAIMSAAPSTTILASATLPSWQDLPAWWRGVHLQQQQQQQHPNQQHLAVPPAVAAVLPPPTSHVVITQEPYELPTCTLSVYDSVSGQLVAVPPLELFDDAGQLAAALERSARLRVLLLRHFSG</sequence>
<dbReference type="Proteomes" id="UP001054857">
    <property type="component" value="Unassembled WGS sequence"/>
</dbReference>
<feature type="compositionally biased region" description="Gly residues" evidence="1">
    <location>
        <begin position="105"/>
        <end position="129"/>
    </location>
</feature>
<evidence type="ECO:0000313" key="2">
    <source>
        <dbReference type="EMBL" id="GFR46755.1"/>
    </source>
</evidence>
<dbReference type="EMBL" id="BMAR01000015">
    <property type="protein sequence ID" value="GFR46755.1"/>
    <property type="molecule type" value="Genomic_DNA"/>
</dbReference>
<dbReference type="InterPro" id="IPR027417">
    <property type="entry name" value="P-loop_NTPase"/>
</dbReference>
<proteinExistence type="predicted"/>
<keyword evidence="3" id="KW-1185">Reference proteome</keyword>
<feature type="non-terminal residue" evidence="2">
    <location>
        <position position="1"/>
    </location>
</feature>
<protein>
    <submittedName>
        <fullName evidence="2">Uncharacterized protein</fullName>
    </submittedName>
</protein>
<feature type="non-terminal residue" evidence="2">
    <location>
        <position position="408"/>
    </location>
</feature>
<accession>A0AAD3DRK2</accession>
<dbReference type="Gene3D" id="3.40.50.300">
    <property type="entry name" value="P-loop containing nucleotide triphosphate hydrolases"/>
    <property type="match status" value="1"/>
</dbReference>
<feature type="compositionally biased region" description="Basic and acidic residues" evidence="1">
    <location>
        <begin position="138"/>
        <end position="148"/>
    </location>
</feature>
<dbReference type="SUPFAM" id="SSF52540">
    <property type="entry name" value="P-loop containing nucleoside triphosphate hydrolases"/>
    <property type="match status" value="1"/>
</dbReference>
<reference evidence="2 3" key="1">
    <citation type="journal article" date="2021" name="Sci. Rep.">
        <title>Genome sequencing of the multicellular alga Astrephomene provides insights into convergent evolution of germ-soma differentiation.</title>
        <authorList>
            <person name="Yamashita S."/>
            <person name="Yamamoto K."/>
            <person name="Matsuzaki R."/>
            <person name="Suzuki S."/>
            <person name="Yamaguchi H."/>
            <person name="Hirooka S."/>
            <person name="Minakuchi Y."/>
            <person name="Miyagishima S."/>
            <person name="Kawachi M."/>
            <person name="Toyoda A."/>
            <person name="Nozaki H."/>
        </authorList>
    </citation>
    <scope>NUCLEOTIDE SEQUENCE [LARGE SCALE GENOMIC DNA]</scope>
    <source>
        <strain evidence="2 3">NIES-4017</strain>
    </source>
</reference>
<organism evidence="2 3">
    <name type="scientific">Astrephomene gubernaculifera</name>
    <dbReference type="NCBI Taxonomy" id="47775"/>
    <lineage>
        <taxon>Eukaryota</taxon>
        <taxon>Viridiplantae</taxon>
        <taxon>Chlorophyta</taxon>
        <taxon>core chlorophytes</taxon>
        <taxon>Chlorophyceae</taxon>
        <taxon>CS clade</taxon>
        <taxon>Chlamydomonadales</taxon>
        <taxon>Astrephomenaceae</taxon>
        <taxon>Astrephomene</taxon>
    </lineage>
</organism>
<feature type="region of interest" description="Disordered" evidence="1">
    <location>
        <begin position="105"/>
        <end position="148"/>
    </location>
</feature>